<protein>
    <submittedName>
        <fullName evidence="7">MipA/OmpV family protein</fullName>
    </submittedName>
</protein>
<comment type="caution">
    <text evidence="7">The sequence shown here is derived from an EMBL/GenBank/DDBJ whole genome shotgun (WGS) entry which is preliminary data.</text>
</comment>
<comment type="similarity">
    <text evidence="2">Belongs to the MipA/OmpV family.</text>
</comment>
<evidence type="ECO:0000256" key="3">
    <source>
        <dbReference type="ARBA" id="ARBA00022729"/>
    </source>
</evidence>
<dbReference type="InterPro" id="IPR010583">
    <property type="entry name" value="MipA"/>
</dbReference>
<evidence type="ECO:0000256" key="2">
    <source>
        <dbReference type="ARBA" id="ARBA00005722"/>
    </source>
</evidence>
<keyword evidence="8" id="KW-1185">Reference proteome</keyword>
<comment type="subcellular location">
    <subcellularLocation>
        <location evidence="1">Cell outer membrane</location>
    </subcellularLocation>
</comment>
<sequence>MKKALMWLNVLLYLLCMAQVKADDWSLSVGGGAVVFDTPWKKMPLQYAVLPYIDAEYGRWRFGVNSGIVQYRLTPKNWQLLVSAGLDYRDEGYDNLFSFNNELSDDPVFTGYRAPDSEITARLNVNWQHFSGSVQQDISAKSEGATASISYLYPLWHSGRGVQLRIGGGIQWLSGKYADTLYGIQPHNVNPAVGRIAYQADAASNYQAAIQLIYPFTQRWVLNAQLMHTRLDDSIRHSPLVDASSTTQFMLFISYRKF</sequence>
<dbReference type="Pfam" id="PF06629">
    <property type="entry name" value="MipA"/>
    <property type="match status" value="1"/>
</dbReference>
<dbReference type="Proteomes" id="UP001375382">
    <property type="component" value="Unassembled WGS sequence"/>
</dbReference>
<evidence type="ECO:0000313" key="8">
    <source>
        <dbReference type="Proteomes" id="UP001375382"/>
    </source>
</evidence>
<dbReference type="PANTHER" id="PTHR38776:SF1">
    <property type="entry name" value="MLTA-INTERACTING PROTEIN-RELATED"/>
    <property type="match status" value="1"/>
</dbReference>
<keyword evidence="3 6" id="KW-0732">Signal</keyword>
<name>A0ABU8C956_9GAMM</name>
<keyword evidence="4" id="KW-0472">Membrane</keyword>
<feature type="signal peptide" evidence="6">
    <location>
        <begin position="1"/>
        <end position="22"/>
    </location>
</feature>
<evidence type="ECO:0000313" key="7">
    <source>
        <dbReference type="EMBL" id="MEH8018344.1"/>
    </source>
</evidence>
<gene>
    <name evidence="7" type="ORF">MN202_13970</name>
</gene>
<dbReference type="RefSeq" id="WP_335736751.1">
    <property type="nucleotide sequence ID" value="NZ_JALAAR010000012.1"/>
</dbReference>
<dbReference type="EMBL" id="JALAAR010000012">
    <property type="protein sequence ID" value="MEH8018344.1"/>
    <property type="molecule type" value="Genomic_DNA"/>
</dbReference>
<feature type="chain" id="PRO_5045215489" evidence="6">
    <location>
        <begin position="23"/>
        <end position="258"/>
    </location>
</feature>
<keyword evidence="5" id="KW-0998">Cell outer membrane</keyword>
<proteinExistence type="inferred from homology"/>
<dbReference type="PANTHER" id="PTHR38776">
    <property type="entry name" value="MLTA-INTERACTING PROTEIN-RELATED"/>
    <property type="match status" value="1"/>
</dbReference>
<evidence type="ECO:0000256" key="4">
    <source>
        <dbReference type="ARBA" id="ARBA00023136"/>
    </source>
</evidence>
<accession>A0ABU8C956</accession>
<evidence type="ECO:0000256" key="5">
    <source>
        <dbReference type="ARBA" id="ARBA00023237"/>
    </source>
</evidence>
<reference evidence="7 8" key="1">
    <citation type="journal article" date="2023" name="Ecotoxicol. Environ. Saf.">
        <title>Mercury remediation potential of mercury-resistant strain Rheinheimera metallidurans sp. nov. isolated from a municipal waste dumping site.</title>
        <authorList>
            <person name="Yadav V."/>
            <person name="Manjhi A."/>
            <person name="Vadakedath N."/>
        </authorList>
    </citation>
    <scope>NUCLEOTIDE SEQUENCE [LARGE SCALE GENOMIC DNA]</scope>
    <source>
        <strain evidence="7 8">E-49</strain>
    </source>
</reference>
<evidence type="ECO:0000256" key="1">
    <source>
        <dbReference type="ARBA" id="ARBA00004442"/>
    </source>
</evidence>
<evidence type="ECO:0000256" key="6">
    <source>
        <dbReference type="SAM" id="SignalP"/>
    </source>
</evidence>
<organism evidence="7 8">
    <name type="scientific">Rheinheimera muenzenbergensis</name>
    <dbReference type="NCBI Taxonomy" id="1193628"/>
    <lineage>
        <taxon>Bacteria</taxon>
        <taxon>Pseudomonadati</taxon>
        <taxon>Pseudomonadota</taxon>
        <taxon>Gammaproteobacteria</taxon>
        <taxon>Chromatiales</taxon>
        <taxon>Chromatiaceae</taxon>
        <taxon>Rheinheimera</taxon>
    </lineage>
</organism>